<dbReference type="InterPro" id="IPR050266">
    <property type="entry name" value="AB_hydrolase_sf"/>
</dbReference>
<dbReference type="Proteomes" id="UP000244904">
    <property type="component" value="Unassembled WGS sequence"/>
</dbReference>
<protein>
    <submittedName>
        <fullName evidence="2">AB hydrolase superfamily protein YdjP</fullName>
        <ecNumber evidence="2">3.-.-.-</ecNumber>
    </submittedName>
</protein>
<evidence type="ECO:0000313" key="3">
    <source>
        <dbReference type="Proteomes" id="UP000244904"/>
    </source>
</evidence>
<dbReference type="Gene3D" id="3.40.50.1820">
    <property type="entry name" value="alpha/beta hydrolase"/>
    <property type="match status" value="1"/>
</dbReference>
<dbReference type="InterPro" id="IPR029058">
    <property type="entry name" value="AB_hydrolase_fold"/>
</dbReference>
<dbReference type="AlphaFoldDB" id="A0A2R8APN9"/>
<feature type="domain" description="AB hydrolase-1" evidence="1">
    <location>
        <begin position="29"/>
        <end position="261"/>
    </location>
</feature>
<dbReference type="RefSeq" id="WP_108884620.1">
    <property type="nucleotide sequence ID" value="NZ_OMOJ01000001.1"/>
</dbReference>
<evidence type="ECO:0000259" key="1">
    <source>
        <dbReference type="Pfam" id="PF00561"/>
    </source>
</evidence>
<name>A0A2R8APN9_9RHOB</name>
<dbReference type="GO" id="GO:0016020">
    <property type="term" value="C:membrane"/>
    <property type="evidence" value="ECO:0007669"/>
    <property type="project" value="TreeGrafter"/>
</dbReference>
<dbReference type="Pfam" id="PF00561">
    <property type="entry name" value="Abhydrolase_1"/>
    <property type="match status" value="1"/>
</dbReference>
<dbReference type="SUPFAM" id="SSF53474">
    <property type="entry name" value="alpha/beta-Hydrolases"/>
    <property type="match status" value="1"/>
</dbReference>
<gene>
    <name evidence="2" type="primary">ydjP</name>
    <name evidence="2" type="ORF">PRI8871_00528</name>
</gene>
<organism evidence="2 3">
    <name type="scientific">Pseudoprimorskyibacter insulae</name>
    <dbReference type="NCBI Taxonomy" id="1695997"/>
    <lineage>
        <taxon>Bacteria</taxon>
        <taxon>Pseudomonadati</taxon>
        <taxon>Pseudomonadota</taxon>
        <taxon>Alphaproteobacteria</taxon>
        <taxon>Rhodobacterales</taxon>
        <taxon>Paracoccaceae</taxon>
        <taxon>Pseudoprimorskyibacter</taxon>
    </lineage>
</organism>
<proteinExistence type="predicted"/>
<accession>A0A2R8APN9</accession>
<dbReference type="PANTHER" id="PTHR43798:SF33">
    <property type="entry name" value="HYDROLASE, PUTATIVE (AFU_ORTHOLOGUE AFUA_2G14860)-RELATED"/>
    <property type="match status" value="1"/>
</dbReference>
<sequence>MSFEQLELSSVALPDGAVITYVREGAGVPLIMIHGVLGDYRSWAPQWEAFTKHYDCLSISCRFSYPNGNTMEAPDHSAEADGHDIAAFMDALGIDKAILVASSYGAFAAMTMLGNHPGRVLAVAAVEPPMMKYAEMFEDTGAVAAAFREATVVPSRAAFERGEDDLGAVLLTGGIRNIAPGDIPEPMMERRRQNIMAGRRVALSSDEFPLVDPQALAACKTPVLLMTGAKTAPIFTAIITGIERVMPQARFEVIDGVGHSVAQEKAEVFNPMVLEFLQAAI</sequence>
<dbReference type="GO" id="GO:0016787">
    <property type="term" value="F:hydrolase activity"/>
    <property type="evidence" value="ECO:0007669"/>
    <property type="project" value="UniProtKB-KW"/>
</dbReference>
<dbReference type="EMBL" id="OMOJ01000001">
    <property type="protein sequence ID" value="SPF77940.1"/>
    <property type="molecule type" value="Genomic_DNA"/>
</dbReference>
<keyword evidence="3" id="KW-1185">Reference proteome</keyword>
<keyword evidence="2" id="KW-0378">Hydrolase</keyword>
<reference evidence="3" key="1">
    <citation type="submission" date="2018-03" db="EMBL/GenBank/DDBJ databases">
        <authorList>
            <person name="Rodrigo-Torres L."/>
            <person name="Arahal R. D."/>
            <person name="Lucena T."/>
        </authorList>
    </citation>
    <scope>NUCLEOTIDE SEQUENCE [LARGE SCALE GENOMIC DNA]</scope>
    <source>
        <strain evidence="3">CECT 8871</strain>
    </source>
</reference>
<dbReference type="PANTHER" id="PTHR43798">
    <property type="entry name" value="MONOACYLGLYCEROL LIPASE"/>
    <property type="match status" value="1"/>
</dbReference>
<dbReference type="OrthoDB" id="9804723at2"/>
<evidence type="ECO:0000313" key="2">
    <source>
        <dbReference type="EMBL" id="SPF77940.1"/>
    </source>
</evidence>
<dbReference type="InterPro" id="IPR000073">
    <property type="entry name" value="AB_hydrolase_1"/>
</dbReference>
<dbReference type="EC" id="3.-.-.-" evidence="2"/>